<feature type="non-terminal residue" evidence="1">
    <location>
        <position position="474"/>
    </location>
</feature>
<proteinExistence type="predicted"/>
<reference evidence="1" key="1">
    <citation type="submission" date="2021-02" db="EMBL/GenBank/DDBJ databases">
        <authorList>
            <person name="Dougan E. K."/>
            <person name="Rhodes N."/>
            <person name="Thang M."/>
            <person name="Chan C."/>
        </authorList>
    </citation>
    <scope>NUCLEOTIDE SEQUENCE</scope>
</reference>
<dbReference type="EMBL" id="CAJNJA010030620">
    <property type="protein sequence ID" value="CAE7645989.1"/>
    <property type="molecule type" value="Genomic_DNA"/>
</dbReference>
<dbReference type="Proteomes" id="UP000601435">
    <property type="component" value="Unassembled WGS sequence"/>
</dbReference>
<keyword evidence="2" id="KW-1185">Reference proteome</keyword>
<comment type="caution">
    <text evidence="1">The sequence shown here is derived from an EMBL/GenBank/DDBJ whole genome shotgun (WGS) entry which is preliminary data.</text>
</comment>
<protein>
    <submittedName>
        <fullName evidence="1">Uncharacterized protein</fullName>
    </submittedName>
</protein>
<accession>A0A812VW63</accession>
<gene>
    <name evidence="1" type="ORF">SNEC2469_LOCUS18258</name>
</gene>
<evidence type="ECO:0000313" key="2">
    <source>
        <dbReference type="Proteomes" id="UP000601435"/>
    </source>
</evidence>
<dbReference type="OrthoDB" id="2108795at2759"/>
<dbReference type="AlphaFoldDB" id="A0A812VW63"/>
<organism evidence="1 2">
    <name type="scientific">Symbiodinium necroappetens</name>
    <dbReference type="NCBI Taxonomy" id="1628268"/>
    <lineage>
        <taxon>Eukaryota</taxon>
        <taxon>Sar</taxon>
        <taxon>Alveolata</taxon>
        <taxon>Dinophyceae</taxon>
        <taxon>Suessiales</taxon>
        <taxon>Symbiodiniaceae</taxon>
        <taxon>Symbiodinium</taxon>
    </lineage>
</organism>
<sequence>AWALKWIGPHVQARLKLARTGYEKCALKRRWIVNATPYDISFSQSYSLATKRIKLDSYTFGQIFHCVSEQVVLEIEKPGSPPAVWNLEEETVTITVTTSDWIRMAPEGAIAYDGPCVRKHLGPDMGHIRLAALGHGKGRQCLVLCWSPPHILRGVPMLELARFFRRVVTHPRLRDHWQEDEVTDDTSWQDARGPGPLMAVLTRGSTKATKNAEHASSLHNSSANMYNALTHVVVPESSVYDSSYAEIHTKYGAANLFVSHVWAETAQNSLEAVRRLYRFVRENQLKPQQVRGWFCTVCNNQSRVIEELGSEVRKSPFYQVLQSKSIEQVALVSPLKALNRKWCNFEFSLAIHSDKPVWMVTSDGVVQAGDVPPKALRQIAEAVLSFRCQESRCSTAADEAMIDAAVAEMGGYDRLDSKLKAVFRSAIEVAHSQLSEAFEMVKLEDTSIVSLNLCGADEVAKIAASYTSSRTLRV</sequence>
<name>A0A812VW63_9DINO</name>
<evidence type="ECO:0000313" key="1">
    <source>
        <dbReference type="EMBL" id="CAE7645989.1"/>
    </source>
</evidence>